<keyword evidence="3" id="KW-1185">Reference proteome</keyword>
<feature type="non-terminal residue" evidence="2">
    <location>
        <position position="1"/>
    </location>
</feature>
<dbReference type="Proteomes" id="UP000824890">
    <property type="component" value="Unassembled WGS sequence"/>
</dbReference>
<feature type="compositionally biased region" description="Basic residues" evidence="1">
    <location>
        <begin position="18"/>
        <end position="32"/>
    </location>
</feature>
<name>A0ABQ7ZIY8_BRANA</name>
<evidence type="ECO:0000313" key="2">
    <source>
        <dbReference type="EMBL" id="KAH0880093.1"/>
    </source>
</evidence>
<feature type="compositionally biased region" description="Basic residues" evidence="1">
    <location>
        <begin position="570"/>
        <end position="580"/>
    </location>
</feature>
<proteinExistence type="predicted"/>
<comment type="caution">
    <text evidence="2">The sequence shown here is derived from an EMBL/GenBank/DDBJ whole genome shotgun (WGS) entry which is preliminary data.</text>
</comment>
<dbReference type="EMBL" id="JAGKQM010000015">
    <property type="protein sequence ID" value="KAH0880093.1"/>
    <property type="molecule type" value="Genomic_DNA"/>
</dbReference>
<feature type="region of interest" description="Disordered" evidence="1">
    <location>
        <begin position="354"/>
        <end position="382"/>
    </location>
</feature>
<gene>
    <name evidence="2" type="ORF">HID58_067487</name>
</gene>
<feature type="region of interest" description="Disordered" evidence="1">
    <location>
        <begin position="16"/>
        <end position="46"/>
    </location>
</feature>
<protein>
    <submittedName>
        <fullName evidence="2">Uncharacterized protein</fullName>
    </submittedName>
</protein>
<feature type="region of interest" description="Disordered" evidence="1">
    <location>
        <begin position="204"/>
        <end position="257"/>
    </location>
</feature>
<feature type="region of interest" description="Disordered" evidence="1">
    <location>
        <begin position="279"/>
        <end position="304"/>
    </location>
</feature>
<evidence type="ECO:0000256" key="1">
    <source>
        <dbReference type="SAM" id="MobiDB-lite"/>
    </source>
</evidence>
<feature type="compositionally biased region" description="Basic residues" evidence="1">
    <location>
        <begin position="359"/>
        <end position="371"/>
    </location>
</feature>
<feature type="compositionally biased region" description="Basic residues" evidence="1">
    <location>
        <begin position="226"/>
        <end position="240"/>
    </location>
</feature>
<feature type="region of interest" description="Disordered" evidence="1">
    <location>
        <begin position="554"/>
        <end position="580"/>
    </location>
</feature>
<feature type="compositionally biased region" description="Polar residues" evidence="1">
    <location>
        <begin position="33"/>
        <end position="46"/>
    </location>
</feature>
<sequence>RKRHYIHSFRIFQPQPSRGKKRRILTRSKPHTARNTSSREANTTLNRSNKIQHMNYQLVPTGSCWLWVLSSDQTFCSPWLLLVSGPILRSDFLQSLVPAGSGSYPQIRLPAVLGHCWFRVLPSDQTFCSPWFLLVRGPILRSDPRSLRICQFRVPTQSRCVQLLTPTGSGSSLQNNSQQPSDPMGAAIIKQALDDIHTSRLTTPPHMGKMQGSQAGHNIFRPDRRSQKKSSWKYHRRTRQPLRGLLPPTNSRRNLGSVPLQVSKAAPLDKFEGVKNTAVYKEDKSTGPPREVASTPKQRSPFLQGPVTGLRTLYPADECQSSLKHQQVHLCRTLHHWEKPTRKRHYIHSFRIFQPQPSRGKKRRTLTRSKPHTAGNTSSREVNTALNRSNKIQHRNYQLVPTGFGSYPQIRLSAVHGYCWFRDLSSDKTFCSPWFLLVPGPILRSDFLQSMSLLEPGPTLRSDFLQSLVPAGSGSYPQIRSPQSSDLPVLGPNPKLMSTIIDSCWFWIFTTQQVSTFGPNGGSHHQASPRRHPYFQTQNSASYGKDARFSSGTQHFPPGFTTWTNSKDRRSQKKSSWKYHRRTRQPLRVPTTLLPLFPATNPDIPLKEIKAFYPLQTPGETQDPCLSKSSCARALVPRSLQVLKDKSTGPPREVASTTQQRSPFLQGPVTGLRTLYPADESSPSLSNPTSLRETYVSYKTGKKILSSTEIQDQGPESYKITFEQVQNLEILIKTPVYHLEKRLSSRF</sequence>
<feature type="region of interest" description="Disordered" evidence="1">
    <location>
        <begin position="645"/>
        <end position="667"/>
    </location>
</feature>
<accession>A0ABQ7ZIY8</accession>
<evidence type="ECO:0000313" key="3">
    <source>
        <dbReference type="Proteomes" id="UP000824890"/>
    </source>
</evidence>
<reference evidence="2 3" key="1">
    <citation type="submission" date="2021-05" db="EMBL/GenBank/DDBJ databases">
        <title>Genome Assembly of Synthetic Allotetraploid Brassica napus Reveals Homoeologous Exchanges between Subgenomes.</title>
        <authorList>
            <person name="Davis J.T."/>
        </authorList>
    </citation>
    <scope>NUCLEOTIDE SEQUENCE [LARGE SCALE GENOMIC DNA]</scope>
    <source>
        <strain evidence="3">cv. Da-Ae</strain>
        <tissue evidence="2">Seedling</tissue>
    </source>
</reference>
<organism evidence="2 3">
    <name type="scientific">Brassica napus</name>
    <name type="common">Rape</name>
    <dbReference type="NCBI Taxonomy" id="3708"/>
    <lineage>
        <taxon>Eukaryota</taxon>
        <taxon>Viridiplantae</taxon>
        <taxon>Streptophyta</taxon>
        <taxon>Embryophyta</taxon>
        <taxon>Tracheophyta</taxon>
        <taxon>Spermatophyta</taxon>
        <taxon>Magnoliopsida</taxon>
        <taxon>eudicotyledons</taxon>
        <taxon>Gunneridae</taxon>
        <taxon>Pentapetalae</taxon>
        <taxon>rosids</taxon>
        <taxon>malvids</taxon>
        <taxon>Brassicales</taxon>
        <taxon>Brassicaceae</taxon>
        <taxon>Brassiceae</taxon>
        <taxon>Brassica</taxon>
    </lineage>
</organism>